<evidence type="ECO:0000259" key="4">
    <source>
        <dbReference type="Pfam" id="PF01397"/>
    </source>
</evidence>
<proteinExistence type="predicted"/>
<comment type="caution">
    <text evidence="5">The sequence shown here is derived from an EMBL/GenBank/DDBJ whole genome shotgun (WGS) entry which is preliminary data.</text>
</comment>
<accession>A0A2I0JXF4</accession>
<evidence type="ECO:0000256" key="2">
    <source>
        <dbReference type="ARBA" id="ARBA00022723"/>
    </source>
</evidence>
<dbReference type="AlphaFoldDB" id="A0A2I0JXF4"/>
<dbReference type="InterPro" id="IPR001906">
    <property type="entry name" value="Terpene_synth_N"/>
</dbReference>
<dbReference type="GO" id="GO:0010333">
    <property type="term" value="F:terpene synthase activity"/>
    <property type="evidence" value="ECO:0007669"/>
    <property type="project" value="InterPro"/>
</dbReference>
<evidence type="ECO:0000256" key="3">
    <source>
        <dbReference type="ARBA" id="ARBA00022842"/>
    </source>
</evidence>
<evidence type="ECO:0000313" key="6">
    <source>
        <dbReference type="Proteomes" id="UP000233551"/>
    </source>
</evidence>
<dbReference type="InterPro" id="IPR050148">
    <property type="entry name" value="Terpene_synthase-like"/>
</dbReference>
<keyword evidence="3" id="KW-0460">Magnesium</keyword>
<dbReference type="FunFam" id="1.50.10.130:FF:000002">
    <property type="entry name" value="Ent-copalyl diphosphate synthase, chloroplastic"/>
    <property type="match status" value="1"/>
</dbReference>
<feature type="domain" description="Terpene synthase N-terminal" evidence="4">
    <location>
        <begin position="1"/>
        <end position="96"/>
    </location>
</feature>
<protein>
    <recommendedName>
        <fullName evidence="4">Terpene synthase N-terminal domain-containing protein</fullName>
    </recommendedName>
</protein>
<dbReference type="GO" id="GO:0009507">
    <property type="term" value="C:chloroplast"/>
    <property type="evidence" value="ECO:0007669"/>
    <property type="project" value="TreeGrafter"/>
</dbReference>
<dbReference type="SUPFAM" id="SSF48239">
    <property type="entry name" value="Terpenoid cyclases/Protein prenyltransferases"/>
    <property type="match status" value="1"/>
</dbReference>
<dbReference type="InterPro" id="IPR036965">
    <property type="entry name" value="Terpene_synth_N_sf"/>
</dbReference>
<dbReference type="PANTHER" id="PTHR31739">
    <property type="entry name" value="ENT-COPALYL DIPHOSPHATE SYNTHASE, CHLOROPLASTIC"/>
    <property type="match status" value="1"/>
</dbReference>
<name>A0A2I0JXF4_PUNGR</name>
<keyword evidence="2" id="KW-0479">Metal-binding</keyword>
<dbReference type="Proteomes" id="UP000233551">
    <property type="component" value="Unassembled WGS sequence"/>
</dbReference>
<reference evidence="5 6" key="1">
    <citation type="submission" date="2017-11" db="EMBL/GenBank/DDBJ databases">
        <title>De-novo sequencing of pomegranate (Punica granatum L.) genome.</title>
        <authorList>
            <person name="Akparov Z."/>
            <person name="Amiraslanov A."/>
            <person name="Hajiyeva S."/>
            <person name="Abbasov M."/>
            <person name="Kaur K."/>
            <person name="Hamwieh A."/>
            <person name="Solovyev V."/>
            <person name="Salamov A."/>
            <person name="Braich B."/>
            <person name="Kosarev P."/>
            <person name="Mahmoud A."/>
            <person name="Hajiyev E."/>
            <person name="Babayeva S."/>
            <person name="Izzatullayeva V."/>
            <person name="Mammadov A."/>
            <person name="Mammadov A."/>
            <person name="Sharifova S."/>
            <person name="Ojaghi J."/>
            <person name="Eynullazada K."/>
            <person name="Bayramov B."/>
            <person name="Abdulazimova A."/>
            <person name="Shahmuradov I."/>
        </authorList>
    </citation>
    <scope>NUCLEOTIDE SEQUENCE [LARGE SCALE GENOMIC DNA]</scope>
    <source>
        <strain evidence="6">cv. AG2017</strain>
        <tissue evidence="5">Leaf</tissue>
    </source>
</reference>
<organism evidence="5 6">
    <name type="scientific">Punica granatum</name>
    <name type="common">Pomegranate</name>
    <dbReference type="NCBI Taxonomy" id="22663"/>
    <lineage>
        <taxon>Eukaryota</taxon>
        <taxon>Viridiplantae</taxon>
        <taxon>Streptophyta</taxon>
        <taxon>Embryophyta</taxon>
        <taxon>Tracheophyta</taxon>
        <taxon>Spermatophyta</taxon>
        <taxon>Magnoliopsida</taxon>
        <taxon>eudicotyledons</taxon>
        <taxon>Gunneridae</taxon>
        <taxon>Pentapetalae</taxon>
        <taxon>rosids</taxon>
        <taxon>malvids</taxon>
        <taxon>Myrtales</taxon>
        <taxon>Lythraceae</taxon>
        <taxon>Punica</taxon>
    </lineage>
</organism>
<dbReference type="GO" id="GO:0009686">
    <property type="term" value="P:gibberellin biosynthetic process"/>
    <property type="evidence" value="ECO:0007669"/>
    <property type="project" value="TreeGrafter"/>
</dbReference>
<sequence>MGFRLLRLHGHQVSANVFEIFKNGSKFETFVGQSTEAVTGMFNLYRASHVQFPGETILDDAKEYAINFLTQKRAANQLLDKWIITKDLSGEVGCALDIPWYASLRRLETRFYIGQYGGDDDVWIGKTLYRYVAIELLGCLII</sequence>
<dbReference type="InterPro" id="IPR008930">
    <property type="entry name" value="Terpenoid_cyclase/PrenylTrfase"/>
</dbReference>
<dbReference type="Pfam" id="PF01397">
    <property type="entry name" value="Terpene_synth"/>
    <property type="match status" value="1"/>
</dbReference>
<dbReference type="Gene3D" id="1.50.10.130">
    <property type="entry name" value="Terpene synthase, N-terminal domain"/>
    <property type="match status" value="1"/>
</dbReference>
<dbReference type="GO" id="GO:0000287">
    <property type="term" value="F:magnesium ion binding"/>
    <property type="evidence" value="ECO:0007669"/>
    <property type="project" value="TreeGrafter"/>
</dbReference>
<dbReference type="STRING" id="22663.A0A2I0JXF4"/>
<evidence type="ECO:0000256" key="1">
    <source>
        <dbReference type="ARBA" id="ARBA00001946"/>
    </source>
</evidence>
<dbReference type="EMBL" id="PGOL01001146">
    <property type="protein sequence ID" value="PKI60540.1"/>
    <property type="molecule type" value="Genomic_DNA"/>
</dbReference>
<dbReference type="PANTHER" id="PTHR31739:SF4">
    <property type="entry name" value="ENT-COPALYL DIPHOSPHATE SYNTHASE, CHLOROPLASTIC"/>
    <property type="match status" value="1"/>
</dbReference>
<evidence type="ECO:0000313" key="5">
    <source>
        <dbReference type="EMBL" id="PKI60540.1"/>
    </source>
</evidence>
<comment type="cofactor">
    <cofactor evidence="1">
        <name>Mg(2+)</name>
        <dbReference type="ChEBI" id="CHEBI:18420"/>
    </cofactor>
</comment>
<keyword evidence="6" id="KW-1185">Reference proteome</keyword>
<gene>
    <name evidence="5" type="ORF">CRG98_019016</name>
</gene>